<dbReference type="Proteomes" id="UP000091956">
    <property type="component" value="Unassembled WGS sequence"/>
</dbReference>
<feature type="domain" description="Methyltransferase type 11" evidence="1">
    <location>
        <begin position="61"/>
        <end position="166"/>
    </location>
</feature>
<dbReference type="InterPro" id="IPR029063">
    <property type="entry name" value="SAM-dependent_MTases_sf"/>
</dbReference>
<reference evidence="2 3" key="1">
    <citation type="submission" date="2016-03" db="EMBL/GenBank/DDBJ databases">
        <title>Comparative genomics of Pseudogymnoascus destructans, the fungus causing white-nose syndrome of bats.</title>
        <authorList>
            <person name="Palmer J.M."/>
            <person name="Drees K.P."/>
            <person name="Foster J.T."/>
            <person name="Lindner D.L."/>
        </authorList>
    </citation>
    <scope>NUCLEOTIDE SEQUENCE [LARGE SCALE GENOMIC DNA]</scope>
    <source>
        <strain evidence="2 3">UAMH 10579</strain>
    </source>
</reference>
<evidence type="ECO:0000313" key="2">
    <source>
        <dbReference type="EMBL" id="OBT91732.1"/>
    </source>
</evidence>
<dbReference type="InterPro" id="IPR013216">
    <property type="entry name" value="Methyltransf_11"/>
</dbReference>
<dbReference type="GeneID" id="28843582"/>
<proteinExistence type="predicted"/>
<dbReference type="OrthoDB" id="66144at2759"/>
<keyword evidence="3" id="KW-1185">Reference proteome</keyword>
<dbReference type="AlphaFoldDB" id="A0A1B8G7D8"/>
<dbReference type="Pfam" id="PF08241">
    <property type="entry name" value="Methyltransf_11"/>
    <property type="match status" value="1"/>
</dbReference>
<reference evidence="3" key="2">
    <citation type="journal article" date="2018" name="Nat. Commun.">
        <title>Extreme sensitivity to ultraviolet light in the fungal pathogen causing white-nose syndrome of bats.</title>
        <authorList>
            <person name="Palmer J.M."/>
            <person name="Drees K.P."/>
            <person name="Foster J.T."/>
            <person name="Lindner D.L."/>
        </authorList>
    </citation>
    <scope>NUCLEOTIDE SEQUENCE [LARGE SCALE GENOMIC DNA]</scope>
    <source>
        <strain evidence="3">UAMH 10579</strain>
    </source>
</reference>
<dbReference type="EMBL" id="KV460281">
    <property type="protein sequence ID" value="OBT91732.1"/>
    <property type="molecule type" value="Genomic_DNA"/>
</dbReference>
<accession>A0A1B8G7D8</accession>
<organism evidence="2 3">
    <name type="scientific">Pseudogymnoascus verrucosus</name>
    <dbReference type="NCBI Taxonomy" id="342668"/>
    <lineage>
        <taxon>Eukaryota</taxon>
        <taxon>Fungi</taxon>
        <taxon>Dikarya</taxon>
        <taxon>Ascomycota</taxon>
        <taxon>Pezizomycotina</taxon>
        <taxon>Leotiomycetes</taxon>
        <taxon>Thelebolales</taxon>
        <taxon>Thelebolaceae</taxon>
        <taxon>Pseudogymnoascus</taxon>
    </lineage>
</organism>
<dbReference type="RefSeq" id="XP_018125465.1">
    <property type="nucleotide sequence ID" value="XM_018279601.2"/>
</dbReference>
<dbReference type="SUPFAM" id="SSF53335">
    <property type="entry name" value="S-adenosyl-L-methionine-dependent methyltransferases"/>
    <property type="match status" value="1"/>
</dbReference>
<gene>
    <name evidence="2" type="ORF">VE01_10196</name>
</gene>
<name>A0A1B8G7D8_9PEZI</name>
<protein>
    <recommendedName>
        <fullName evidence="1">Methyltransferase type 11 domain-containing protein</fullName>
    </recommendedName>
</protein>
<dbReference type="GO" id="GO:0008757">
    <property type="term" value="F:S-adenosylmethionine-dependent methyltransferase activity"/>
    <property type="evidence" value="ECO:0007669"/>
    <property type="project" value="InterPro"/>
</dbReference>
<dbReference type="Gene3D" id="3.40.50.150">
    <property type="entry name" value="Vaccinia Virus protein VP39"/>
    <property type="match status" value="1"/>
</dbReference>
<evidence type="ECO:0000259" key="1">
    <source>
        <dbReference type="Pfam" id="PF08241"/>
    </source>
</evidence>
<dbReference type="STRING" id="342668.A0A1B8G7D8"/>
<evidence type="ECO:0000313" key="3">
    <source>
        <dbReference type="Proteomes" id="UP000091956"/>
    </source>
</evidence>
<dbReference type="CDD" id="cd02440">
    <property type="entry name" value="AdoMet_MTases"/>
    <property type="match status" value="1"/>
</dbReference>
<sequence>MESPKPTRQITSVGTVELYNRWAKVYDTDGNILQTTDDLCLPPLLTHFLSLLPSRNAKITELGCGTGRNTAKLLLPLSSTNISSVQALDLSLSMLDIARQRCSVITTGSTAPILSTGFHVFDALSGAGPPVEACGAEGVLSTLVLEHLPLIVFFESVKKLLKKEGGYLLVTNMHEEMGRRGQAGFVDVESGEKVRGVSFVYSIEEVVEEGRKLGFEVVGEVGERAVAEEDLEVLGDRGRKWVGCKVWFGGVFRYVGGKGE</sequence>